<proteinExistence type="predicted"/>
<gene>
    <name evidence="2" type="ORF">CQW49_22470</name>
</gene>
<accession>A0A2D2D702</accession>
<geneLocation type="plasmid" evidence="3">
    <name>pob3b2</name>
</geneLocation>
<protein>
    <submittedName>
        <fullName evidence="2">Uncharacterized protein</fullName>
    </submittedName>
</protein>
<keyword evidence="2" id="KW-0614">Plasmid</keyword>
<evidence type="ECO:0000256" key="1">
    <source>
        <dbReference type="SAM" id="MobiDB-lite"/>
    </source>
</evidence>
<name>A0A2D2D702_METT3</name>
<feature type="compositionally biased region" description="Basic residues" evidence="1">
    <location>
        <begin position="40"/>
        <end position="53"/>
    </location>
</feature>
<keyword evidence="3" id="KW-1185">Reference proteome</keyword>
<dbReference type="KEGG" id="mtw:CQW49_22470"/>
<sequence length="59" mass="6539">MPLTRRPIARPINQAARALRRRAANAGAEIALDARPKIVAPKKGKASYRRARQKPPDPE</sequence>
<dbReference type="RefSeq" id="WP_099831973.1">
    <property type="nucleotide sequence ID" value="NZ_CP023739.1"/>
</dbReference>
<dbReference type="EMBL" id="CP023739">
    <property type="protein sequence ID" value="ATQ70753.1"/>
    <property type="molecule type" value="Genomic_DNA"/>
</dbReference>
<feature type="region of interest" description="Disordered" evidence="1">
    <location>
        <begin position="39"/>
        <end position="59"/>
    </location>
</feature>
<evidence type="ECO:0000313" key="3">
    <source>
        <dbReference type="Proteomes" id="UP000230709"/>
    </source>
</evidence>
<dbReference type="Proteomes" id="UP000230709">
    <property type="component" value="Plasmid pOB3b2"/>
</dbReference>
<dbReference type="AlphaFoldDB" id="A0A2D2D702"/>
<evidence type="ECO:0000313" key="2">
    <source>
        <dbReference type="EMBL" id="ATQ70753.1"/>
    </source>
</evidence>
<organism evidence="2 3">
    <name type="scientific">Methylosinus trichosporium (strain ATCC 35070 / NCIMB 11131 / UNIQEM 75 / OB3b)</name>
    <dbReference type="NCBI Taxonomy" id="595536"/>
    <lineage>
        <taxon>Bacteria</taxon>
        <taxon>Pseudomonadati</taxon>
        <taxon>Pseudomonadota</taxon>
        <taxon>Alphaproteobacteria</taxon>
        <taxon>Hyphomicrobiales</taxon>
        <taxon>Methylocystaceae</taxon>
        <taxon>Methylosinus</taxon>
    </lineage>
</organism>
<reference evidence="3" key="1">
    <citation type="submission" date="2017-10" db="EMBL/GenBank/DDBJ databases">
        <title>Completed PacBio SMRT sequence of Methylosinus trichosporium OB3b reveals presence of a third large plasmid.</title>
        <authorList>
            <person name="Charles T.C."/>
            <person name="Lynch M.D.J."/>
            <person name="Heil J.R."/>
            <person name="Cheng J."/>
        </authorList>
    </citation>
    <scope>NUCLEOTIDE SEQUENCE [LARGE SCALE GENOMIC DNA]</scope>
    <source>
        <strain evidence="3">OB3b</strain>
        <plasmid evidence="3">pob3b2</plasmid>
    </source>
</reference>